<dbReference type="RefSeq" id="WP_184567189.1">
    <property type="nucleotide sequence ID" value="NZ_JACIEI010000013.1"/>
</dbReference>
<dbReference type="PANTHER" id="PTHR33840:SF1">
    <property type="entry name" value="TLE1 PHOSPHOLIPASE DOMAIN-CONTAINING PROTEIN"/>
    <property type="match status" value="1"/>
</dbReference>
<sequence length="405" mass="44967">MARIAIFCDGTWNSPTMEQTTHVDRLFQNTPVSNAQHARYFKGVGAVGADGEEIGFLRKTWMKIGGGAFGWGLNENIKLAYAELCELYEAGDEIFIFGFSRGAYTARSLAGMVRKCGIVEKPTPEKLDAAFKLYRKPGAENHPDALHILQARRRLSPRFATSRADIDWRTVTPWAADTGPMHQVEIAYLGIWDTVGSLGIPAPLLGPVAHLWNKKYRFHDTLLSSMVKSARHALALDERRVFYRPALWDNLEASRDSEGLNKGKRDDDRPYQQVWFTGTHSIVGGSAKARALTGQSLQWIADGAVAAGLEINMEELLDRAPDPMADSHTLSQPPFLYTVAGNFLKWRKGPGHPVDLHPSADVRIKGRRDYRPRSLKSLMPELFGEPAIGTVDPSKKTEGKDVSGR</sequence>
<evidence type="ECO:0000313" key="3">
    <source>
        <dbReference type="EMBL" id="MBB3995352.1"/>
    </source>
</evidence>
<evidence type="ECO:0000256" key="1">
    <source>
        <dbReference type="SAM" id="MobiDB-lite"/>
    </source>
</evidence>
<organism evidence="3 4">
    <name type="scientific">Sulfitobacter undariae</name>
    <dbReference type="NCBI Taxonomy" id="1563671"/>
    <lineage>
        <taxon>Bacteria</taxon>
        <taxon>Pseudomonadati</taxon>
        <taxon>Pseudomonadota</taxon>
        <taxon>Alphaproteobacteria</taxon>
        <taxon>Rhodobacterales</taxon>
        <taxon>Roseobacteraceae</taxon>
        <taxon>Sulfitobacter</taxon>
    </lineage>
</organism>
<dbReference type="Proteomes" id="UP000530268">
    <property type="component" value="Unassembled WGS sequence"/>
</dbReference>
<comment type="caution">
    <text evidence="3">The sequence shown here is derived from an EMBL/GenBank/DDBJ whole genome shotgun (WGS) entry which is preliminary data.</text>
</comment>
<keyword evidence="4" id="KW-1185">Reference proteome</keyword>
<reference evidence="3 4" key="1">
    <citation type="submission" date="2020-08" db="EMBL/GenBank/DDBJ databases">
        <title>Genomic Encyclopedia of Type Strains, Phase IV (KMG-IV): sequencing the most valuable type-strain genomes for metagenomic binning, comparative biology and taxonomic classification.</title>
        <authorList>
            <person name="Goeker M."/>
        </authorList>
    </citation>
    <scope>NUCLEOTIDE SEQUENCE [LARGE SCALE GENOMIC DNA]</scope>
    <source>
        <strain evidence="3 4">DSM 102234</strain>
    </source>
</reference>
<evidence type="ECO:0000313" key="4">
    <source>
        <dbReference type="Proteomes" id="UP000530268"/>
    </source>
</evidence>
<dbReference type="EMBL" id="JACIEI010000013">
    <property type="protein sequence ID" value="MBB3995352.1"/>
    <property type="molecule type" value="Genomic_DNA"/>
</dbReference>
<gene>
    <name evidence="3" type="ORF">GGR95_003007</name>
</gene>
<feature type="domain" description="T6SS Phospholipase effector Tle1-like catalytic" evidence="2">
    <location>
        <begin position="3"/>
        <end position="302"/>
    </location>
</feature>
<proteinExistence type="predicted"/>
<name>A0A7W6E9Z8_9RHOB</name>
<dbReference type="AlphaFoldDB" id="A0A7W6E9Z8"/>
<protein>
    <submittedName>
        <fullName evidence="3">Uncharacterized protein (DUF2235 family)</fullName>
    </submittedName>
</protein>
<feature type="compositionally biased region" description="Basic and acidic residues" evidence="1">
    <location>
        <begin position="393"/>
        <end position="405"/>
    </location>
</feature>
<dbReference type="InterPro" id="IPR018712">
    <property type="entry name" value="Tle1-like_cat"/>
</dbReference>
<dbReference type="Pfam" id="PF09994">
    <property type="entry name" value="T6SS_Tle1-like_cat"/>
    <property type="match status" value="1"/>
</dbReference>
<feature type="region of interest" description="Disordered" evidence="1">
    <location>
        <begin position="386"/>
        <end position="405"/>
    </location>
</feature>
<evidence type="ECO:0000259" key="2">
    <source>
        <dbReference type="Pfam" id="PF09994"/>
    </source>
</evidence>
<dbReference type="PANTHER" id="PTHR33840">
    <property type="match status" value="1"/>
</dbReference>
<accession>A0A7W6E9Z8</accession>